<dbReference type="InterPro" id="IPR036390">
    <property type="entry name" value="WH_DNA-bd_sf"/>
</dbReference>
<dbReference type="AlphaFoldDB" id="A0A4Q2U2D9"/>
<dbReference type="SUPFAM" id="SSF46785">
    <property type="entry name" value="Winged helix' DNA-binding domain"/>
    <property type="match status" value="1"/>
</dbReference>
<dbReference type="Pfam" id="PF12802">
    <property type="entry name" value="MarR_2"/>
    <property type="match status" value="1"/>
</dbReference>
<protein>
    <submittedName>
        <fullName evidence="5">MarR family transcriptional regulator</fullName>
    </submittedName>
</protein>
<dbReference type="GO" id="GO:0003700">
    <property type="term" value="F:DNA-binding transcription factor activity"/>
    <property type="evidence" value="ECO:0007669"/>
    <property type="project" value="InterPro"/>
</dbReference>
<dbReference type="InterPro" id="IPR023187">
    <property type="entry name" value="Tscrpt_reg_MarR-type_CS"/>
</dbReference>
<keyword evidence="6" id="KW-1185">Reference proteome</keyword>
<evidence type="ECO:0000256" key="2">
    <source>
        <dbReference type="ARBA" id="ARBA00023125"/>
    </source>
</evidence>
<evidence type="ECO:0000259" key="4">
    <source>
        <dbReference type="PROSITE" id="PS50995"/>
    </source>
</evidence>
<sequence>MEDGSRTVGPEQYRALARFRHELRRFLHFSEAAAVAAGLPAQQHQALLAIMGHDGPGRPTVGDLAERLVVAPHTAAELASRMAEAGLVTKAHPPADRRRTELAPTARAEALLAGLTEAHLRELEQLAPALARALGLDGPPGG</sequence>
<dbReference type="GO" id="GO:0003677">
    <property type="term" value="F:DNA binding"/>
    <property type="evidence" value="ECO:0007669"/>
    <property type="project" value="UniProtKB-KW"/>
</dbReference>
<evidence type="ECO:0000313" key="5">
    <source>
        <dbReference type="EMBL" id="RYC29888.1"/>
    </source>
</evidence>
<dbReference type="Proteomes" id="UP000290759">
    <property type="component" value="Unassembled WGS sequence"/>
</dbReference>
<reference evidence="5 6" key="1">
    <citation type="submission" date="2018-12" db="EMBL/GenBank/DDBJ databases">
        <authorList>
            <person name="Grouzdev D.S."/>
            <person name="Krutkina M.S."/>
        </authorList>
    </citation>
    <scope>NUCLEOTIDE SEQUENCE [LARGE SCALE GENOMIC DNA]</scope>
    <source>
        <strain evidence="5 6">RmlP026</strain>
    </source>
</reference>
<dbReference type="GO" id="GO:0006950">
    <property type="term" value="P:response to stress"/>
    <property type="evidence" value="ECO:0007669"/>
    <property type="project" value="TreeGrafter"/>
</dbReference>
<feature type="domain" description="HTH marR-type" evidence="4">
    <location>
        <begin position="9"/>
        <end position="142"/>
    </location>
</feature>
<name>A0A4Q2U2D9_9HYPH</name>
<evidence type="ECO:0000256" key="1">
    <source>
        <dbReference type="ARBA" id="ARBA00023015"/>
    </source>
</evidence>
<dbReference type="SMART" id="SM00347">
    <property type="entry name" value="HTH_MARR"/>
    <property type="match status" value="1"/>
</dbReference>
<gene>
    <name evidence="5" type="ORF">D3273_21670</name>
</gene>
<dbReference type="PROSITE" id="PS01117">
    <property type="entry name" value="HTH_MARR_1"/>
    <property type="match status" value="1"/>
</dbReference>
<dbReference type="InterPro" id="IPR039422">
    <property type="entry name" value="MarR/SlyA-like"/>
</dbReference>
<dbReference type="InterPro" id="IPR000835">
    <property type="entry name" value="HTH_MarR-typ"/>
</dbReference>
<organism evidence="5 6">
    <name type="scientific">Lichenibacterium minor</name>
    <dbReference type="NCBI Taxonomy" id="2316528"/>
    <lineage>
        <taxon>Bacteria</taxon>
        <taxon>Pseudomonadati</taxon>
        <taxon>Pseudomonadota</taxon>
        <taxon>Alphaproteobacteria</taxon>
        <taxon>Hyphomicrobiales</taxon>
        <taxon>Lichenihabitantaceae</taxon>
        <taxon>Lichenibacterium</taxon>
    </lineage>
</organism>
<dbReference type="RefSeq" id="WP_129228979.1">
    <property type="nucleotide sequence ID" value="NZ_QYBB01000037.1"/>
</dbReference>
<dbReference type="Gene3D" id="1.10.10.10">
    <property type="entry name" value="Winged helix-like DNA-binding domain superfamily/Winged helix DNA-binding domain"/>
    <property type="match status" value="1"/>
</dbReference>
<dbReference type="InterPro" id="IPR036388">
    <property type="entry name" value="WH-like_DNA-bd_sf"/>
</dbReference>
<keyword evidence="3" id="KW-0804">Transcription</keyword>
<proteinExistence type="predicted"/>
<reference evidence="5 6" key="2">
    <citation type="submission" date="2019-02" db="EMBL/GenBank/DDBJ databases">
        <title>'Lichenibacterium ramalinii' gen. nov. sp. nov., 'Lichenibacterium minor' gen. nov. sp. nov.</title>
        <authorList>
            <person name="Pankratov T."/>
        </authorList>
    </citation>
    <scope>NUCLEOTIDE SEQUENCE [LARGE SCALE GENOMIC DNA]</scope>
    <source>
        <strain evidence="5 6">RmlP026</strain>
    </source>
</reference>
<dbReference type="PANTHER" id="PTHR33164">
    <property type="entry name" value="TRANSCRIPTIONAL REGULATOR, MARR FAMILY"/>
    <property type="match status" value="1"/>
</dbReference>
<dbReference type="PANTHER" id="PTHR33164:SF43">
    <property type="entry name" value="HTH-TYPE TRANSCRIPTIONAL REPRESSOR YETL"/>
    <property type="match status" value="1"/>
</dbReference>
<evidence type="ECO:0000256" key="3">
    <source>
        <dbReference type="ARBA" id="ARBA00023163"/>
    </source>
</evidence>
<keyword evidence="1" id="KW-0805">Transcription regulation</keyword>
<dbReference type="PROSITE" id="PS50995">
    <property type="entry name" value="HTH_MARR_2"/>
    <property type="match status" value="1"/>
</dbReference>
<dbReference type="EMBL" id="QYBB01000037">
    <property type="protein sequence ID" value="RYC29888.1"/>
    <property type="molecule type" value="Genomic_DNA"/>
</dbReference>
<keyword evidence="2" id="KW-0238">DNA-binding</keyword>
<comment type="caution">
    <text evidence="5">The sequence shown here is derived from an EMBL/GenBank/DDBJ whole genome shotgun (WGS) entry which is preliminary data.</text>
</comment>
<accession>A0A4Q2U2D9</accession>
<dbReference type="OrthoDB" id="9807800at2"/>
<evidence type="ECO:0000313" key="6">
    <source>
        <dbReference type="Proteomes" id="UP000290759"/>
    </source>
</evidence>